<dbReference type="AlphaFoldDB" id="A0A0B1T2M6"/>
<accession>A0A0B1T2M6</accession>
<sequence length="55" mass="6261">MCADFLFAVFLAFFTVDVIESRSASHGFFKGLGRMMPSATFEMNPFWMFNPNQNG</sequence>
<proteinExistence type="predicted"/>
<evidence type="ECO:0000313" key="2">
    <source>
        <dbReference type="EMBL" id="KHJ90037.1"/>
    </source>
</evidence>
<feature type="signal peptide" evidence="1">
    <location>
        <begin position="1"/>
        <end position="21"/>
    </location>
</feature>
<name>A0A0B1T2M6_OESDE</name>
<keyword evidence="1" id="KW-0732">Signal</keyword>
<evidence type="ECO:0000256" key="1">
    <source>
        <dbReference type="SAM" id="SignalP"/>
    </source>
</evidence>
<dbReference type="EMBL" id="KN553463">
    <property type="protein sequence ID" value="KHJ90037.1"/>
    <property type="molecule type" value="Genomic_DNA"/>
</dbReference>
<gene>
    <name evidence="2" type="ORF">OESDEN_10128</name>
</gene>
<feature type="chain" id="PRO_5002081862" evidence="1">
    <location>
        <begin position="22"/>
        <end position="55"/>
    </location>
</feature>
<organism evidence="2 3">
    <name type="scientific">Oesophagostomum dentatum</name>
    <name type="common">Nodular worm</name>
    <dbReference type="NCBI Taxonomy" id="61180"/>
    <lineage>
        <taxon>Eukaryota</taxon>
        <taxon>Metazoa</taxon>
        <taxon>Ecdysozoa</taxon>
        <taxon>Nematoda</taxon>
        <taxon>Chromadorea</taxon>
        <taxon>Rhabditida</taxon>
        <taxon>Rhabditina</taxon>
        <taxon>Rhabditomorpha</taxon>
        <taxon>Strongyloidea</taxon>
        <taxon>Strongylidae</taxon>
        <taxon>Oesophagostomum</taxon>
    </lineage>
</organism>
<reference evidence="2 3" key="1">
    <citation type="submission" date="2014-03" db="EMBL/GenBank/DDBJ databases">
        <title>Draft genome of the hookworm Oesophagostomum dentatum.</title>
        <authorList>
            <person name="Mitreva M."/>
        </authorList>
    </citation>
    <scope>NUCLEOTIDE SEQUENCE [LARGE SCALE GENOMIC DNA]</scope>
    <source>
        <strain evidence="2 3">OD-Hann</strain>
    </source>
</reference>
<evidence type="ECO:0000313" key="3">
    <source>
        <dbReference type="Proteomes" id="UP000053660"/>
    </source>
</evidence>
<protein>
    <submittedName>
        <fullName evidence="2">Uncharacterized protein</fullName>
    </submittedName>
</protein>
<dbReference type="Proteomes" id="UP000053660">
    <property type="component" value="Unassembled WGS sequence"/>
</dbReference>
<keyword evidence="3" id="KW-1185">Reference proteome</keyword>